<sequence length="465" mass="52826">MSEPSSCVSIPRFVQQERICLTTHSESDSSDSDEGPSVPANGLVTTNSRLQEHFAEEMQSVAQPRSHVNVAVLLIQWEVEGEDFLDTRKEVEDLRAVFKDTYNFSVRQATLHTSKTSLPKKHLISHLSALIKDEDVPNALLIVYYAGHAVTKNDELWLSGGNRKRGRSKHESQISWQEVEPHLTMADADLLVIFDCCFAGALTYDARAPNSDRIFEYIGATVRDRTARGPGEKSFTNALIWALKRLSNRADGFTAVELVSEIRLHPSFRKAKQEPVCSTRGKVESRYKLKIVPLTAQWSIPENQRSDTQRREALETVFLDLQLSFDRCPRKKDISELTNSLKDLVERGSLPLTQVRWRGLSDVDIKPDIRDVAWKFAKQIKWRKLHKHSPSGEVVIGMPTEDAQVLENDDRLVRKRQINLVGWLSLGSWHHYAARALRCTTWGLIQQCFWSQSKRSSGAPQSRLS</sequence>
<dbReference type="HOGENOM" id="CLU_587971_0_0_1"/>
<protein>
    <recommendedName>
        <fullName evidence="2">Peptidase C14 caspase domain-containing protein</fullName>
    </recommendedName>
</protein>
<dbReference type="Pfam" id="PF00656">
    <property type="entry name" value="Peptidase_C14"/>
    <property type="match status" value="1"/>
</dbReference>
<dbReference type="Gene3D" id="3.40.50.1460">
    <property type="match status" value="1"/>
</dbReference>
<proteinExistence type="predicted"/>
<accession>A0A0D1YG91</accession>
<evidence type="ECO:0000313" key="4">
    <source>
        <dbReference type="Proteomes" id="UP000053599"/>
    </source>
</evidence>
<dbReference type="AlphaFoldDB" id="A0A0D1YG91"/>
<reference evidence="3 4" key="1">
    <citation type="submission" date="2015-01" db="EMBL/GenBank/DDBJ databases">
        <title>The Genome Sequence of Exophiala sideris CBS121828.</title>
        <authorList>
            <consortium name="The Broad Institute Genomics Platform"/>
            <person name="Cuomo C."/>
            <person name="de Hoog S."/>
            <person name="Gorbushina A."/>
            <person name="Stielow B."/>
            <person name="Teixiera M."/>
            <person name="Abouelleil A."/>
            <person name="Chapman S.B."/>
            <person name="Priest M."/>
            <person name="Young S.K."/>
            <person name="Wortman J."/>
            <person name="Nusbaum C."/>
            <person name="Birren B."/>
        </authorList>
    </citation>
    <scope>NUCLEOTIDE SEQUENCE [LARGE SCALE GENOMIC DNA]</scope>
    <source>
        <strain evidence="3 4">CBS 121828</strain>
    </source>
</reference>
<gene>
    <name evidence="3" type="ORF">PV11_07478</name>
</gene>
<dbReference type="Proteomes" id="UP000053599">
    <property type="component" value="Unassembled WGS sequence"/>
</dbReference>
<dbReference type="GO" id="GO:0006508">
    <property type="term" value="P:proteolysis"/>
    <property type="evidence" value="ECO:0007669"/>
    <property type="project" value="InterPro"/>
</dbReference>
<dbReference type="GO" id="GO:0004197">
    <property type="term" value="F:cysteine-type endopeptidase activity"/>
    <property type="evidence" value="ECO:0007669"/>
    <property type="project" value="InterPro"/>
</dbReference>
<feature type="region of interest" description="Disordered" evidence="1">
    <location>
        <begin position="23"/>
        <end position="43"/>
    </location>
</feature>
<organism evidence="3 4">
    <name type="scientific">Exophiala sideris</name>
    <dbReference type="NCBI Taxonomy" id="1016849"/>
    <lineage>
        <taxon>Eukaryota</taxon>
        <taxon>Fungi</taxon>
        <taxon>Dikarya</taxon>
        <taxon>Ascomycota</taxon>
        <taxon>Pezizomycotina</taxon>
        <taxon>Eurotiomycetes</taxon>
        <taxon>Chaetothyriomycetidae</taxon>
        <taxon>Chaetothyriales</taxon>
        <taxon>Herpotrichiellaceae</taxon>
        <taxon>Exophiala</taxon>
    </lineage>
</organism>
<feature type="domain" description="Peptidase C14 caspase" evidence="2">
    <location>
        <begin position="87"/>
        <end position="277"/>
    </location>
</feature>
<evidence type="ECO:0000259" key="2">
    <source>
        <dbReference type="Pfam" id="PF00656"/>
    </source>
</evidence>
<dbReference type="InterPro" id="IPR011600">
    <property type="entry name" value="Pept_C14_caspase"/>
</dbReference>
<dbReference type="OrthoDB" id="4157287at2759"/>
<evidence type="ECO:0000256" key="1">
    <source>
        <dbReference type="SAM" id="MobiDB-lite"/>
    </source>
</evidence>
<evidence type="ECO:0000313" key="3">
    <source>
        <dbReference type="EMBL" id="KIV79939.1"/>
    </source>
</evidence>
<dbReference type="STRING" id="1016849.A0A0D1YG91"/>
<name>A0A0D1YG91_9EURO</name>
<dbReference type="EMBL" id="KN846953">
    <property type="protein sequence ID" value="KIV79939.1"/>
    <property type="molecule type" value="Genomic_DNA"/>
</dbReference>